<dbReference type="PANTHER" id="PTHR48129">
    <property type="entry name" value="60S RIBOSOMAL PROTEIN L37A"/>
    <property type="match status" value="1"/>
</dbReference>
<comment type="caution">
    <text evidence="4">The sequence shown here is derived from an EMBL/GenBank/DDBJ whole genome shotgun (WGS) entry which is preliminary data.</text>
</comment>
<dbReference type="NCBIfam" id="TIGR00280">
    <property type="entry name" value="eL43_euk_arch"/>
    <property type="match status" value="1"/>
</dbReference>
<dbReference type="GO" id="GO:0006412">
    <property type="term" value="P:translation"/>
    <property type="evidence" value="ECO:0007669"/>
    <property type="project" value="InterPro"/>
</dbReference>
<proteinExistence type="inferred from homology"/>
<dbReference type="InterPro" id="IPR050522">
    <property type="entry name" value="Ribosomal_protein_eL43"/>
</dbReference>
<keyword evidence="2 4" id="KW-0689">Ribosomal protein</keyword>
<dbReference type="HAMAP" id="MF_00327">
    <property type="entry name" value="Ribosomal_eL43"/>
    <property type="match status" value="1"/>
</dbReference>
<accession>A0A1W0E4Y8</accession>
<dbReference type="GO" id="GO:0003735">
    <property type="term" value="F:structural constituent of ribosome"/>
    <property type="evidence" value="ECO:0007669"/>
    <property type="project" value="InterPro"/>
</dbReference>
<dbReference type="OrthoDB" id="2185952at2759"/>
<comment type="similarity">
    <text evidence="1">Belongs to the eukaryotic ribosomal protein eL43 family.</text>
</comment>
<dbReference type="STRING" id="646526.A0A1W0E4Y8"/>
<dbReference type="AlphaFoldDB" id="A0A1W0E4Y8"/>
<sequence>MSRGTKKAGITGKYGCRYGSTLRKTIKAIEESQHKKYICVACGKKAVKRKAVGIWKCKRCPHAFAGAAYAPSSASGRTYGALIKSLKQNKN</sequence>
<dbReference type="Gene3D" id="2.20.25.30">
    <property type="match status" value="1"/>
</dbReference>
<evidence type="ECO:0000313" key="5">
    <source>
        <dbReference type="Proteomes" id="UP000192758"/>
    </source>
</evidence>
<evidence type="ECO:0000256" key="2">
    <source>
        <dbReference type="ARBA" id="ARBA00022980"/>
    </source>
</evidence>
<dbReference type="PANTHER" id="PTHR48129:SF1">
    <property type="entry name" value="LARGE RIBOSOMAL SUBUNIT PROTEIN EL43"/>
    <property type="match status" value="1"/>
</dbReference>
<dbReference type="InterPro" id="IPR011331">
    <property type="entry name" value="Ribosomal_eL37/eL43"/>
</dbReference>
<evidence type="ECO:0000313" key="4">
    <source>
        <dbReference type="EMBL" id="OQS54293.1"/>
    </source>
</evidence>
<dbReference type="EMBL" id="MNPJ01000021">
    <property type="protein sequence ID" value="OQS54293.1"/>
    <property type="molecule type" value="Genomic_DNA"/>
</dbReference>
<dbReference type="Proteomes" id="UP000192758">
    <property type="component" value="Unassembled WGS sequence"/>
</dbReference>
<reference evidence="4 5" key="1">
    <citation type="journal article" date="2017" name="Environ. Microbiol.">
        <title>Decay of the glycolytic pathway and adaptation to intranuclear parasitism within Enterocytozoonidae microsporidia.</title>
        <authorList>
            <person name="Wiredu Boakye D."/>
            <person name="Jaroenlak P."/>
            <person name="Prachumwat A."/>
            <person name="Williams T.A."/>
            <person name="Bateman K.S."/>
            <person name="Itsathitphaisarn O."/>
            <person name="Sritunyalucksana K."/>
            <person name="Paszkiewicz K.H."/>
            <person name="Moore K.A."/>
            <person name="Stentiford G.D."/>
            <person name="Williams B.A."/>
        </authorList>
    </citation>
    <scope>NUCLEOTIDE SEQUENCE [LARGE SCALE GENOMIC DNA]</scope>
    <source>
        <strain evidence="4 5">TH1</strain>
    </source>
</reference>
<dbReference type="GO" id="GO:0005840">
    <property type="term" value="C:ribosome"/>
    <property type="evidence" value="ECO:0007669"/>
    <property type="project" value="UniProtKB-KW"/>
</dbReference>
<keyword evidence="3" id="KW-0687">Ribonucleoprotein</keyword>
<dbReference type="NCBIfam" id="NF003058">
    <property type="entry name" value="PRK03976.1"/>
    <property type="match status" value="1"/>
</dbReference>
<dbReference type="Pfam" id="PF01780">
    <property type="entry name" value="Ribosomal_L37ae"/>
    <property type="match status" value="1"/>
</dbReference>
<dbReference type="InterPro" id="IPR002674">
    <property type="entry name" value="Ribosomal_eL43"/>
</dbReference>
<evidence type="ECO:0000256" key="3">
    <source>
        <dbReference type="ARBA" id="ARBA00023274"/>
    </source>
</evidence>
<dbReference type="SUPFAM" id="SSF57829">
    <property type="entry name" value="Zn-binding ribosomal proteins"/>
    <property type="match status" value="1"/>
</dbReference>
<dbReference type="InterPro" id="IPR011332">
    <property type="entry name" value="Ribosomal_zn-bd"/>
</dbReference>
<organism evidence="4 5">
    <name type="scientific">Ecytonucleospora hepatopenaei</name>
    <dbReference type="NCBI Taxonomy" id="646526"/>
    <lineage>
        <taxon>Eukaryota</taxon>
        <taxon>Fungi</taxon>
        <taxon>Fungi incertae sedis</taxon>
        <taxon>Microsporidia</taxon>
        <taxon>Enterocytozoonidae</taxon>
        <taxon>Ecytonucleospora</taxon>
    </lineage>
</organism>
<evidence type="ECO:0000256" key="1">
    <source>
        <dbReference type="ARBA" id="ARBA00008672"/>
    </source>
</evidence>
<dbReference type="GO" id="GO:1990904">
    <property type="term" value="C:ribonucleoprotein complex"/>
    <property type="evidence" value="ECO:0007669"/>
    <property type="project" value="UniProtKB-KW"/>
</dbReference>
<dbReference type="VEuPathDB" id="MicrosporidiaDB:EHP00_1125"/>
<gene>
    <name evidence="4" type="ORF">EHP00_1125</name>
</gene>
<name>A0A1W0E4Y8_9MICR</name>
<keyword evidence="5" id="KW-1185">Reference proteome</keyword>
<protein>
    <submittedName>
        <fullName evidence="4">60S ribosomal protein</fullName>
    </submittedName>
</protein>